<evidence type="ECO:0000256" key="1">
    <source>
        <dbReference type="SAM" id="MobiDB-lite"/>
    </source>
</evidence>
<evidence type="ECO:0000256" key="2">
    <source>
        <dbReference type="SAM" id="SignalP"/>
    </source>
</evidence>
<evidence type="ECO:0000313" key="4">
    <source>
        <dbReference type="Proteomes" id="UP000606008"/>
    </source>
</evidence>
<comment type="caution">
    <text evidence="3">The sequence shown here is derived from an EMBL/GenBank/DDBJ whole genome shotgun (WGS) entry which is preliminary data.</text>
</comment>
<dbReference type="Proteomes" id="UP000606008">
    <property type="component" value="Unassembled WGS sequence"/>
</dbReference>
<keyword evidence="2" id="KW-0732">Signal</keyword>
<feature type="chain" id="PRO_5046954110" description="Porin" evidence="2">
    <location>
        <begin position="22"/>
        <end position="678"/>
    </location>
</feature>
<feature type="region of interest" description="Disordered" evidence="1">
    <location>
        <begin position="31"/>
        <end position="56"/>
    </location>
</feature>
<dbReference type="InterPro" id="IPR025631">
    <property type="entry name" value="Porin_10"/>
</dbReference>
<accession>A0ABX0QDK1</accession>
<organism evidence="3 4">
    <name type="scientific">Fibrivirga algicola</name>
    <dbReference type="NCBI Taxonomy" id="2950420"/>
    <lineage>
        <taxon>Bacteria</taxon>
        <taxon>Pseudomonadati</taxon>
        <taxon>Bacteroidota</taxon>
        <taxon>Cytophagia</taxon>
        <taxon>Cytophagales</taxon>
        <taxon>Spirosomataceae</taxon>
        <taxon>Fibrivirga</taxon>
    </lineage>
</organism>
<keyword evidence="4" id="KW-1185">Reference proteome</keyword>
<proteinExistence type="predicted"/>
<feature type="signal peptide" evidence="2">
    <location>
        <begin position="1"/>
        <end position="21"/>
    </location>
</feature>
<reference evidence="4" key="1">
    <citation type="submission" date="2019-09" db="EMBL/GenBank/DDBJ databases">
        <authorList>
            <person name="Jung D.-H."/>
        </authorList>
    </citation>
    <scope>NUCLEOTIDE SEQUENCE [LARGE SCALE GENOMIC DNA]</scope>
    <source>
        <strain evidence="4">JA-25</strain>
    </source>
</reference>
<dbReference type="Pfam" id="PF14121">
    <property type="entry name" value="Porin_10"/>
    <property type="match status" value="1"/>
</dbReference>
<dbReference type="EMBL" id="WAEL01000001">
    <property type="protein sequence ID" value="NID09172.1"/>
    <property type="molecule type" value="Genomic_DNA"/>
</dbReference>
<sequence>MQFSALLFLASFLCVSTLGLAQQFPGGAGTFPTTPGSFPGTTSPNGAGRPGGSGAGVGIDDSTKVIYGPTTARFFLESDVFNNRKKLYLTDTSLVGTHQFEFTKRNDNRYTDLGNLGTPMRPVFYETPTQIGEQQGYYVFSPYAFQTSQVRYYDTKSPFTDMYLVLGPRNQNILNFDFNQNINPRLNVGFNVQRFTSERQFGTSAARTQTERLLAQNWGVLVHGNYRTQNDRYTLLAHINHMNHSLPEQGGNVFSRTASGDTLAFDYEGQARLASTLGWERRTNVHLYHQYAPVDGIQFFHRLDYQTNINNYKDDALTANQQFSSFYPRIINDSTRTQQDVYWSSIDNTFGVKGIYNRGKSAYNYRLFYRQRIFSQKSDYNLSAASSSTALSTSTNPQNLNRYTASGFENYIGGWLGYYFPDSLSRLTAEAEYLVGTGAFRLNGQLESRLFTVGFTTMLAEPTLISQRFSSNHYDWNNTREFGLRGTQHAYGLLNVPYKNWTVSPGADFWLLNNYVYFNQQAQPAQLATAFTMFRVGLGATYTRARFRASTQLYYTPLNAGNDVLRVPTFFANGRVQYDFIYAKVLHIQTGLELHYKSAYYGDAYSPVTQQYYLQDRQLVEGALLADAFANMRVNRVRFFLKFSHVNQGLFQPGYFVAPGYLQLQRGFGFGVDWLLFD</sequence>
<feature type="compositionally biased region" description="Low complexity" evidence="1">
    <location>
        <begin position="31"/>
        <end position="47"/>
    </location>
</feature>
<evidence type="ECO:0000313" key="3">
    <source>
        <dbReference type="EMBL" id="NID09172.1"/>
    </source>
</evidence>
<gene>
    <name evidence="3" type="ORF">F7231_03225</name>
</gene>
<protein>
    <recommendedName>
        <fullName evidence="5">Porin</fullName>
    </recommendedName>
</protein>
<evidence type="ECO:0008006" key="5">
    <source>
        <dbReference type="Google" id="ProtNLM"/>
    </source>
</evidence>
<reference evidence="4" key="2">
    <citation type="submission" date="2023-07" db="EMBL/GenBank/DDBJ databases">
        <authorList>
            <person name="Jung D.-H."/>
        </authorList>
    </citation>
    <scope>NUCLEOTIDE SEQUENCE [LARGE SCALE GENOMIC DNA]</scope>
    <source>
        <strain evidence="4">JA-25</strain>
    </source>
</reference>
<name>A0ABX0QDK1_9BACT</name>